<dbReference type="Proteomes" id="UP000235786">
    <property type="component" value="Unassembled WGS sequence"/>
</dbReference>
<evidence type="ECO:0000256" key="1">
    <source>
        <dbReference type="SAM" id="SignalP"/>
    </source>
</evidence>
<evidence type="ECO:0000313" key="2">
    <source>
        <dbReference type="EMBL" id="PMD40639.1"/>
    </source>
</evidence>
<evidence type="ECO:0000313" key="3">
    <source>
        <dbReference type="Proteomes" id="UP000235786"/>
    </source>
</evidence>
<keyword evidence="1" id="KW-0732">Signal</keyword>
<feature type="signal peptide" evidence="1">
    <location>
        <begin position="1"/>
        <end position="19"/>
    </location>
</feature>
<dbReference type="EMBL" id="KZ613945">
    <property type="protein sequence ID" value="PMD40639.1"/>
    <property type="molecule type" value="Genomic_DNA"/>
</dbReference>
<protein>
    <submittedName>
        <fullName evidence="2">Uncharacterized protein</fullName>
    </submittedName>
</protein>
<accession>A0A2J6RQ47</accession>
<sequence>MKFTILLSLMSLGVSIILAQPGNPQQVPVPWLISGLSIGNVRHGTEGFWNLNIVDTPTPAPQGFNTTCSYQSAAAYFAVSEPPYNAPCANPNVTFGLFPQNSIHEFVLNITHVWWGNCGGPAPKRCVDNGTWTFSWDDVIGEENDVQNNFGQAGSFTHLPFQMYPTRAVPSQKCEFC</sequence>
<proteinExistence type="predicted"/>
<dbReference type="AlphaFoldDB" id="A0A2J6RQ47"/>
<dbReference type="OrthoDB" id="3444143at2759"/>
<name>A0A2J6RQ47_HYAVF</name>
<keyword evidence="3" id="KW-1185">Reference proteome</keyword>
<organism evidence="2 3">
    <name type="scientific">Hyaloscypha variabilis (strain UAMH 11265 / GT02V1 / F)</name>
    <name type="common">Meliniomyces variabilis</name>
    <dbReference type="NCBI Taxonomy" id="1149755"/>
    <lineage>
        <taxon>Eukaryota</taxon>
        <taxon>Fungi</taxon>
        <taxon>Dikarya</taxon>
        <taxon>Ascomycota</taxon>
        <taxon>Pezizomycotina</taxon>
        <taxon>Leotiomycetes</taxon>
        <taxon>Helotiales</taxon>
        <taxon>Hyaloscyphaceae</taxon>
        <taxon>Hyaloscypha</taxon>
        <taxon>Hyaloscypha variabilis</taxon>
    </lineage>
</organism>
<gene>
    <name evidence="2" type="ORF">L207DRAFT_633620</name>
</gene>
<reference evidence="2 3" key="1">
    <citation type="submission" date="2016-04" db="EMBL/GenBank/DDBJ databases">
        <title>A degradative enzymes factory behind the ericoid mycorrhizal symbiosis.</title>
        <authorList>
            <consortium name="DOE Joint Genome Institute"/>
            <person name="Martino E."/>
            <person name="Morin E."/>
            <person name="Grelet G."/>
            <person name="Kuo A."/>
            <person name="Kohler A."/>
            <person name="Daghino S."/>
            <person name="Barry K."/>
            <person name="Choi C."/>
            <person name="Cichocki N."/>
            <person name="Clum A."/>
            <person name="Copeland A."/>
            <person name="Hainaut M."/>
            <person name="Haridas S."/>
            <person name="Labutti K."/>
            <person name="Lindquist E."/>
            <person name="Lipzen A."/>
            <person name="Khouja H.-R."/>
            <person name="Murat C."/>
            <person name="Ohm R."/>
            <person name="Olson A."/>
            <person name="Spatafora J."/>
            <person name="Veneault-Fourrey C."/>
            <person name="Henrissat B."/>
            <person name="Grigoriev I."/>
            <person name="Martin F."/>
            <person name="Perotto S."/>
        </authorList>
    </citation>
    <scope>NUCLEOTIDE SEQUENCE [LARGE SCALE GENOMIC DNA]</scope>
    <source>
        <strain evidence="2 3">F</strain>
    </source>
</reference>
<feature type="chain" id="PRO_5014445912" evidence="1">
    <location>
        <begin position="20"/>
        <end position="177"/>
    </location>
</feature>